<proteinExistence type="predicted"/>
<organism evidence="2 3">
    <name type="scientific">Idiomarina tyrosinivorans</name>
    <dbReference type="NCBI Taxonomy" id="1445662"/>
    <lineage>
        <taxon>Bacteria</taxon>
        <taxon>Pseudomonadati</taxon>
        <taxon>Pseudomonadota</taxon>
        <taxon>Gammaproteobacteria</taxon>
        <taxon>Alteromonadales</taxon>
        <taxon>Idiomarinaceae</taxon>
        <taxon>Idiomarina</taxon>
    </lineage>
</organism>
<feature type="transmembrane region" description="Helical" evidence="1">
    <location>
        <begin position="48"/>
        <end position="69"/>
    </location>
</feature>
<dbReference type="InterPro" id="IPR005625">
    <property type="entry name" value="PepSY-ass_TM"/>
</dbReference>
<reference evidence="2 3" key="1">
    <citation type="journal article" date="2011" name="Front. Microbiol.">
        <title>Genomic signatures of strain selection and enhancement in Bacillus atrophaeus var. globigii, a historical biowarfare simulant.</title>
        <authorList>
            <person name="Gibbons H.S."/>
            <person name="Broomall S.M."/>
            <person name="McNew L.A."/>
            <person name="Daligault H."/>
            <person name="Chapman C."/>
            <person name="Bruce D."/>
            <person name="Karavis M."/>
            <person name="Krepps M."/>
            <person name="McGregor P.A."/>
            <person name="Hong C."/>
            <person name="Park K.H."/>
            <person name="Akmal A."/>
            <person name="Feldman A."/>
            <person name="Lin J.S."/>
            <person name="Chang W.E."/>
            <person name="Higgs B.W."/>
            <person name="Demirev P."/>
            <person name="Lindquist J."/>
            <person name="Liem A."/>
            <person name="Fochler E."/>
            <person name="Read T.D."/>
            <person name="Tapia R."/>
            <person name="Johnson S."/>
            <person name="Bishop-Lilly K.A."/>
            <person name="Detter C."/>
            <person name="Han C."/>
            <person name="Sozhamannan S."/>
            <person name="Rosenzweig C.N."/>
            <person name="Skowronski E.W."/>
        </authorList>
    </citation>
    <scope>NUCLEOTIDE SEQUENCE [LARGE SCALE GENOMIC DNA]</scope>
    <source>
        <strain evidence="2 3">CC-PW-9</strain>
    </source>
</reference>
<accession>A0A432ZTE8</accession>
<name>A0A432ZTE8_9GAMM</name>
<dbReference type="Proteomes" id="UP000287996">
    <property type="component" value="Unassembled WGS sequence"/>
</dbReference>
<evidence type="ECO:0000313" key="2">
    <source>
        <dbReference type="EMBL" id="RUO81111.1"/>
    </source>
</evidence>
<dbReference type="AlphaFoldDB" id="A0A432ZTE8"/>
<evidence type="ECO:0000256" key="1">
    <source>
        <dbReference type="SAM" id="Phobius"/>
    </source>
</evidence>
<comment type="caution">
    <text evidence="2">The sequence shown here is derived from an EMBL/GenBank/DDBJ whole genome shotgun (WGS) entry which is preliminary data.</text>
</comment>
<feature type="transmembrane region" description="Helical" evidence="1">
    <location>
        <begin position="161"/>
        <end position="182"/>
    </location>
</feature>
<protein>
    <submittedName>
        <fullName evidence="2">PepSY domain-containing protein</fullName>
    </submittedName>
</protein>
<dbReference type="EMBL" id="PIQH01000002">
    <property type="protein sequence ID" value="RUO81111.1"/>
    <property type="molecule type" value="Genomic_DNA"/>
</dbReference>
<keyword evidence="3" id="KW-1185">Reference proteome</keyword>
<evidence type="ECO:0000313" key="3">
    <source>
        <dbReference type="Proteomes" id="UP000287996"/>
    </source>
</evidence>
<dbReference type="Pfam" id="PF03929">
    <property type="entry name" value="PepSY_TM"/>
    <property type="match status" value="1"/>
</dbReference>
<feature type="transmembrane region" description="Helical" evidence="1">
    <location>
        <begin position="346"/>
        <end position="372"/>
    </location>
</feature>
<dbReference type="PANTHER" id="PTHR34219">
    <property type="entry name" value="IRON-REGULATED INNER MEMBRANE PROTEIN-RELATED"/>
    <property type="match status" value="1"/>
</dbReference>
<dbReference type="PANTHER" id="PTHR34219:SF3">
    <property type="entry name" value="BLL7967 PROTEIN"/>
    <property type="match status" value="1"/>
</dbReference>
<keyword evidence="1" id="KW-0472">Membrane</keyword>
<keyword evidence="1" id="KW-1133">Transmembrane helix</keyword>
<sequence length="378" mass="43123">MLLHLLRPNGRQRFSQLCWAWTRCQCELAIRVVTRSLGRSLSATIHRWLGLLLALWLALMAVTGGALLFKTSLLQWQYPQLQLAEVPTVEQAAKVFDQQSGSYAYFPDAARPWIEIVSAEGNYRYFDANGRLLLTREHLGDWLDWLVQLHYHLALGDNGDLPMQAFSLLTLVLLLTGLIRWWPRRWSLRHFAIRWSKPGSRLWRATLWQSHRTFGALALPGILLALVTGMGFFFSSTFISGLQVVFSETSEPYIETVSVTRVPQTWQQKLGLAAELLPSAKPRLASLTRGDLRLKLPQEWHPNGRSYLRFPTTHSVQLQNALKQDRGYQIFQTFYPLHIASVGGGALLTLLVVTALALLYLAVSGVWFWWLCRRSRAS</sequence>
<feature type="transmembrane region" description="Helical" evidence="1">
    <location>
        <begin position="214"/>
        <end position="234"/>
    </location>
</feature>
<gene>
    <name evidence="2" type="ORF">CWI84_03095</name>
</gene>
<keyword evidence="1" id="KW-0812">Transmembrane</keyword>